<accession>A0A371PDC5</accession>
<dbReference type="InterPro" id="IPR037523">
    <property type="entry name" value="VOC_core"/>
</dbReference>
<name>A0A371PDC5_9ACTN</name>
<dbReference type="PROSITE" id="PS51819">
    <property type="entry name" value="VOC"/>
    <property type="match status" value="1"/>
</dbReference>
<dbReference type="InterPro" id="IPR029068">
    <property type="entry name" value="Glyas_Bleomycin-R_OHBP_Dase"/>
</dbReference>
<organism evidence="2 3">
    <name type="scientific">Aeromicrobium endophyticum</name>
    <dbReference type="NCBI Taxonomy" id="2292704"/>
    <lineage>
        <taxon>Bacteria</taxon>
        <taxon>Bacillati</taxon>
        <taxon>Actinomycetota</taxon>
        <taxon>Actinomycetes</taxon>
        <taxon>Propionibacteriales</taxon>
        <taxon>Nocardioidaceae</taxon>
        <taxon>Aeromicrobium</taxon>
    </lineage>
</organism>
<protein>
    <submittedName>
        <fullName evidence="2">VOC family protein</fullName>
    </submittedName>
</protein>
<dbReference type="AlphaFoldDB" id="A0A371PDC5"/>
<comment type="caution">
    <text evidence="2">The sequence shown here is derived from an EMBL/GenBank/DDBJ whole genome shotgun (WGS) entry which is preliminary data.</text>
</comment>
<dbReference type="OrthoDB" id="9793039at2"/>
<sequence>MVPVLGVGGIFFRSSDPDALSAWYREHLGVGAGCAAPGTDEADEWSWQVQGGPIVFAPFAADTDYWHESKQVMLNLRVSELDELLASLRAAGVDVVTKDEWDSPETGRFARVHDPEGNAIELWEAPAG</sequence>
<dbReference type="EMBL" id="QUBR01000001">
    <property type="protein sequence ID" value="REK73945.1"/>
    <property type="molecule type" value="Genomic_DNA"/>
</dbReference>
<dbReference type="CDD" id="cd06587">
    <property type="entry name" value="VOC"/>
    <property type="match status" value="1"/>
</dbReference>
<dbReference type="Gene3D" id="3.10.180.10">
    <property type="entry name" value="2,3-Dihydroxybiphenyl 1,2-Dioxygenase, domain 1"/>
    <property type="match status" value="1"/>
</dbReference>
<dbReference type="InterPro" id="IPR052164">
    <property type="entry name" value="Anthracycline_SecMetBiosynth"/>
</dbReference>
<dbReference type="PANTHER" id="PTHR33993">
    <property type="entry name" value="GLYOXALASE-RELATED"/>
    <property type="match status" value="1"/>
</dbReference>
<reference evidence="2 3" key="1">
    <citation type="submission" date="2018-08" db="EMBL/GenBank/DDBJ databases">
        <title>Aeromicrobium sp. M2KJ-4, whole genome shotgun sequence.</title>
        <authorList>
            <person name="Tuo L."/>
        </authorList>
    </citation>
    <scope>NUCLEOTIDE SEQUENCE [LARGE SCALE GENOMIC DNA]</scope>
    <source>
        <strain evidence="2 3">M2KJ-4</strain>
    </source>
</reference>
<dbReference type="PANTHER" id="PTHR33993:SF5">
    <property type="entry name" value="GLYOXALASE"/>
    <property type="match status" value="1"/>
</dbReference>
<dbReference type="SUPFAM" id="SSF54593">
    <property type="entry name" value="Glyoxalase/Bleomycin resistance protein/Dihydroxybiphenyl dioxygenase"/>
    <property type="match status" value="1"/>
</dbReference>
<evidence type="ECO:0000313" key="2">
    <source>
        <dbReference type="EMBL" id="REK73945.1"/>
    </source>
</evidence>
<dbReference type="Proteomes" id="UP000265581">
    <property type="component" value="Unassembled WGS sequence"/>
</dbReference>
<keyword evidence="3" id="KW-1185">Reference proteome</keyword>
<gene>
    <name evidence="2" type="ORF">DX116_01390</name>
</gene>
<proteinExistence type="predicted"/>
<feature type="domain" description="VOC" evidence="1">
    <location>
        <begin position="6"/>
        <end position="125"/>
    </location>
</feature>
<dbReference type="InterPro" id="IPR041581">
    <property type="entry name" value="Glyoxalase_6"/>
</dbReference>
<evidence type="ECO:0000313" key="3">
    <source>
        <dbReference type="Proteomes" id="UP000265581"/>
    </source>
</evidence>
<evidence type="ECO:0000259" key="1">
    <source>
        <dbReference type="PROSITE" id="PS51819"/>
    </source>
</evidence>
<dbReference type="Pfam" id="PF18029">
    <property type="entry name" value="Glyoxalase_6"/>
    <property type="match status" value="1"/>
</dbReference>